<keyword evidence="3" id="KW-0804">Transcription</keyword>
<name>A0ABN7YX67_9BURK</name>
<dbReference type="PANTHER" id="PTHR33164">
    <property type="entry name" value="TRANSCRIPTIONAL REGULATOR, MARR FAMILY"/>
    <property type="match status" value="1"/>
</dbReference>
<dbReference type="InterPro" id="IPR039422">
    <property type="entry name" value="MarR/SlyA-like"/>
</dbReference>
<dbReference type="Gene3D" id="1.10.10.10">
    <property type="entry name" value="Winged helix-like DNA-binding domain superfamily/Winged helix DNA-binding domain"/>
    <property type="match status" value="1"/>
</dbReference>
<sequence length="161" mass="17078">MSARRGSAAATRAGASQPLTFVDGYLPYLLARASHLVSGEFHRQVEAAGLSVPEWRVLATLADRADCTVGALADITLTKQPTLTKLIDRMAAAGLVERRRDGAADRRHALVSITGAGRARALPLMALAAEHEREVLAVFGAAEGDHLKDVLRRLIALHGPG</sequence>
<evidence type="ECO:0000256" key="2">
    <source>
        <dbReference type="ARBA" id="ARBA00023125"/>
    </source>
</evidence>
<dbReference type="RefSeq" id="WP_222207768.1">
    <property type="nucleotide sequence ID" value="NZ_CAJZAH010000003.1"/>
</dbReference>
<dbReference type="SUPFAM" id="SSF46785">
    <property type="entry name" value="Winged helix' DNA-binding domain"/>
    <property type="match status" value="1"/>
</dbReference>
<dbReference type="InterPro" id="IPR000835">
    <property type="entry name" value="HTH_MarR-typ"/>
</dbReference>
<accession>A0ABN7YX67</accession>
<proteinExistence type="predicted"/>
<evidence type="ECO:0000313" key="6">
    <source>
        <dbReference type="Proteomes" id="UP000721236"/>
    </source>
</evidence>
<gene>
    <name evidence="5" type="ORF">LMG21510_03479</name>
</gene>
<protein>
    <recommendedName>
        <fullName evidence="4">HTH marR-type domain-containing protein</fullName>
    </recommendedName>
</protein>
<dbReference type="SMART" id="SM00347">
    <property type="entry name" value="HTH_MARR"/>
    <property type="match status" value="1"/>
</dbReference>
<keyword evidence="6" id="KW-1185">Reference proteome</keyword>
<dbReference type="Pfam" id="PF12802">
    <property type="entry name" value="MarR_2"/>
    <property type="match status" value="1"/>
</dbReference>
<dbReference type="Proteomes" id="UP000721236">
    <property type="component" value="Unassembled WGS sequence"/>
</dbReference>
<evidence type="ECO:0000313" key="5">
    <source>
        <dbReference type="EMBL" id="CAG9178084.1"/>
    </source>
</evidence>
<dbReference type="EMBL" id="CAJZAH010000003">
    <property type="protein sequence ID" value="CAG9178084.1"/>
    <property type="molecule type" value="Genomic_DNA"/>
</dbReference>
<comment type="caution">
    <text evidence="5">The sequence shown here is derived from an EMBL/GenBank/DDBJ whole genome shotgun (WGS) entry which is preliminary data.</text>
</comment>
<evidence type="ECO:0000259" key="4">
    <source>
        <dbReference type="PROSITE" id="PS50995"/>
    </source>
</evidence>
<reference evidence="5 6" key="1">
    <citation type="submission" date="2021-08" db="EMBL/GenBank/DDBJ databases">
        <authorList>
            <person name="Peeters C."/>
        </authorList>
    </citation>
    <scope>NUCLEOTIDE SEQUENCE [LARGE SCALE GENOMIC DNA]</scope>
    <source>
        <strain evidence="5 6">LMG 21510</strain>
    </source>
</reference>
<evidence type="ECO:0000256" key="3">
    <source>
        <dbReference type="ARBA" id="ARBA00023163"/>
    </source>
</evidence>
<dbReference type="PROSITE" id="PS50995">
    <property type="entry name" value="HTH_MARR_2"/>
    <property type="match status" value="1"/>
</dbReference>
<dbReference type="InterPro" id="IPR036388">
    <property type="entry name" value="WH-like_DNA-bd_sf"/>
</dbReference>
<evidence type="ECO:0000256" key="1">
    <source>
        <dbReference type="ARBA" id="ARBA00023015"/>
    </source>
</evidence>
<keyword evidence="2" id="KW-0238">DNA-binding</keyword>
<keyword evidence="1" id="KW-0805">Transcription regulation</keyword>
<dbReference type="PANTHER" id="PTHR33164:SF64">
    <property type="entry name" value="TRANSCRIPTIONAL REGULATOR SLYA"/>
    <property type="match status" value="1"/>
</dbReference>
<dbReference type="InterPro" id="IPR036390">
    <property type="entry name" value="WH_DNA-bd_sf"/>
</dbReference>
<feature type="domain" description="HTH marR-type" evidence="4">
    <location>
        <begin position="23"/>
        <end position="156"/>
    </location>
</feature>
<organism evidence="5 6">
    <name type="scientific">Cupriavidus respiraculi</name>
    <dbReference type="NCBI Taxonomy" id="195930"/>
    <lineage>
        <taxon>Bacteria</taxon>
        <taxon>Pseudomonadati</taxon>
        <taxon>Pseudomonadota</taxon>
        <taxon>Betaproteobacteria</taxon>
        <taxon>Burkholderiales</taxon>
        <taxon>Burkholderiaceae</taxon>
        <taxon>Cupriavidus</taxon>
    </lineage>
</organism>